<gene>
    <name evidence="1" type="ORF">AVEN_183889_1</name>
</gene>
<sequence>MHVESIEIYLGRNKYRKHSYPQYVPINTLTPKPAVTGHTTSILVGRISAGCCSERGKKAVGRVAIKGTLRGEVKGLQFISPITRSEEKRGDESDESILQIN</sequence>
<dbReference type="EMBL" id="BGPR01006150">
    <property type="protein sequence ID" value="GBN16439.1"/>
    <property type="molecule type" value="Genomic_DNA"/>
</dbReference>
<proteinExistence type="predicted"/>
<accession>A0A4Y2LPR2</accession>
<dbReference type="Proteomes" id="UP000499080">
    <property type="component" value="Unassembled WGS sequence"/>
</dbReference>
<evidence type="ECO:0000313" key="2">
    <source>
        <dbReference type="Proteomes" id="UP000499080"/>
    </source>
</evidence>
<dbReference type="AlphaFoldDB" id="A0A4Y2LPR2"/>
<comment type="caution">
    <text evidence="1">The sequence shown here is derived from an EMBL/GenBank/DDBJ whole genome shotgun (WGS) entry which is preliminary data.</text>
</comment>
<protein>
    <submittedName>
        <fullName evidence="1">Uncharacterized protein</fullName>
    </submittedName>
</protein>
<organism evidence="1 2">
    <name type="scientific">Araneus ventricosus</name>
    <name type="common">Orbweaver spider</name>
    <name type="synonym">Epeira ventricosa</name>
    <dbReference type="NCBI Taxonomy" id="182803"/>
    <lineage>
        <taxon>Eukaryota</taxon>
        <taxon>Metazoa</taxon>
        <taxon>Ecdysozoa</taxon>
        <taxon>Arthropoda</taxon>
        <taxon>Chelicerata</taxon>
        <taxon>Arachnida</taxon>
        <taxon>Araneae</taxon>
        <taxon>Araneomorphae</taxon>
        <taxon>Entelegynae</taxon>
        <taxon>Araneoidea</taxon>
        <taxon>Araneidae</taxon>
        <taxon>Araneus</taxon>
    </lineage>
</organism>
<evidence type="ECO:0000313" key="1">
    <source>
        <dbReference type="EMBL" id="GBN16439.1"/>
    </source>
</evidence>
<reference evidence="1 2" key="1">
    <citation type="journal article" date="2019" name="Sci. Rep.">
        <title>Orb-weaving spider Araneus ventricosus genome elucidates the spidroin gene catalogue.</title>
        <authorList>
            <person name="Kono N."/>
            <person name="Nakamura H."/>
            <person name="Ohtoshi R."/>
            <person name="Moran D.A.P."/>
            <person name="Shinohara A."/>
            <person name="Yoshida Y."/>
            <person name="Fujiwara M."/>
            <person name="Mori M."/>
            <person name="Tomita M."/>
            <person name="Arakawa K."/>
        </authorList>
    </citation>
    <scope>NUCLEOTIDE SEQUENCE [LARGE SCALE GENOMIC DNA]</scope>
</reference>
<name>A0A4Y2LPR2_ARAVE</name>
<keyword evidence="2" id="KW-1185">Reference proteome</keyword>